<feature type="chain" id="PRO_5042120872" evidence="2">
    <location>
        <begin position="34"/>
        <end position="263"/>
    </location>
</feature>
<protein>
    <submittedName>
        <fullName evidence="6">Lactadherin</fullName>
    </submittedName>
</protein>
<dbReference type="PROSITE" id="PS50026">
    <property type="entry name" value="EGF_3"/>
    <property type="match status" value="1"/>
</dbReference>
<sequence length="263" mass="30048">MIQVRSRVKLVKGCVKLWIITCLLITLPQNANCQSSCDSVSSISGYSLVQHRYRILPKVRLITCIITCQNDPECYSLNFRFSTRQCELSNGTRLSIAPEYFVPSVDTVYFDNLYRPYKPCDMTPCKNKGSCVIINSYPGYKCDCQKGYFGPRCEECFSSQPLGMINGKIPDNQITASSHAPGFPPNKARARGNSCWRSANNTLGEYLEINFERKRFVYKVEIDKDPQADSWTEQFYLEYYTGTVWRNVSRPYGAVTADQTEKK</sequence>
<evidence type="ECO:0000313" key="6">
    <source>
        <dbReference type="EMBL" id="KAK2573826.1"/>
    </source>
</evidence>
<keyword evidence="1" id="KW-1015">Disulfide bond</keyword>
<comment type="caution">
    <text evidence="1">Lacks conserved residue(s) required for the propagation of feature annotation.</text>
</comment>
<dbReference type="InterPro" id="IPR000742">
    <property type="entry name" value="EGF"/>
</dbReference>
<evidence type="ECO:0000313" key="7">
    <source>
        <dbReference type="Proteomes" id="UP001249851"/>
    </source>
</evidence>
<dbReference type="Pfam" id="PF00754">
    <property type="entry name" value="F5_F8_type_C"/>
    <property type="match status" value="1"/>
</dbReference>
<dbReference type="CDD" id="cd00054">
    <property type="entry name" value="EGF_CA"/>
    <property type="match status" value="1"/>
</dbReference>
<gene>
    <name evidence="6" type="ORF">P5673_001528</name>
</gene>
<name>A0AAD9VGP7_ACRCE</name>
<dbReference type="InterPro" id="IPR008979">
    <property type="entry name" value="Galactose-bd-like_sf"/>
</dbReference>
<keyword evidence="2" id="KW-0732">Signal</keyword>
<dbReference type="Pfam" id="PF00008">
    <property type="entry name" value="EGF"/>
    <property type="match status" value="1"/>
</dbReference>
<dbReference type="Gene3D" id="2.10.25.10">
    <property type="entry name" value="Laminin"/>
    <property type="match status" value="1"/>
</dbReference>
<dbReference type="InterPro" id="IPR000421">
    <property type="entry name" value="FA58C"/>
</dbReference>
<reference evidence="6" key="2">
    <citation type="journal article" date="2023" name="Science">
        <title>Genomic signatures of disease resistance in endangered staghorn corals.</title>
        <authorList>
            <person name="Vollmer S.V."/>
            <person name="Selwyn J.D."/>
            <person name="Despard B.A."/>
            <person name="Roesel C.L."/>
        </authorList>
    </citation>
    <scope>NUCLEOTIDE SEQUENCE</scope>
    <source>
        <strain evidence="6">K2</strain>
    </source>
</reference>
<dbReference type="SUPFAM" id="SSF57414">
    <property type="entry name" value="Hairpin loop containing domain-like"/>
    <property type="match status" value="1"/>
</dbReference>
<comment type="caution">
    <text evidence="6">The sequence shown here is derived from an EMBL/GenBank/DDBJ whole genome shotgun (WGS) entry which is preliminary data.</text>
</comment>
<keyword evidence="7" id="KW-1185">Reference proteome</keyword>
<dbReference type="InterPro" id="IPR003609">
    <property type="entry name" value="Pan_app"/>
</dbReference>
<dbReference type="PANTHER" id="PTHR24543">
    <property type="entry name" value="MULTICOPPER OXIDASE-RELATED"/>
    <property type="match status" value="1"/>
</dbReference>
<feature type="domain" description="F5/8 type C" evidence="3">
    <location>
        <begin position="156"/>
        <end position="263"/>
    </location>
</feature>
<dbReference type="AlphaFoldDB" id="A0AAD9VGP7"/>
<dbReference type="PROSITE" id="PS50948">
    <property type="entry name" value="PAN"/>
    <property type="match status" value="1"/>
</dbReference>
<evidence type="ECO:0000259" key="4">
    <source>
        <dbReference type="PROSITE" id="PS50026"/>
    </source>
</evidence>
<accession>A0AAD9VGP7</accession>
<feature type="disulfide bond" evidence="1">
    <location>
        <begin position="144"/>
        <end position="153"/>
    </location>
</feature>
<organism evidence="6 7">
    <name type="scientific">Acropora cervicornis</name>
    <name type="common">Staghorn coral</name>
    <dbReference type="NCBI Taxonomy" id="6130"/>
    <lineage>
        <taxon>Eukaryota</taxon>
        <taxon>Metazoa</taxon>
        <taxon>Cnidaria</taxon>
        <taxon>Anthozoa</taxon>
        <taxon>Hexacorallia</taxon>
        <taxon>Scleractinia</taxon>
        <taxon>Astrocoeniina</taxon>
        <taxon>Acroporidae</taxon>
        <taxon>Acropora</taxon>
    </lineage>
</organism>
<feature type="disulfide bond" evidence="1">
    <location>
        <begin position="125"/>
        <end position="142"/>
    </location>
</feature>
<dbReference type="Proteomes" id="UP001249851">
    <property type="component" value="Unassembled WGS sequence"/>
</dbReference>
<keyword evidence="1" id="KW-0245">EGF-like domain</keyword>
<reference evidence="6" key="1">
    <citation type="journal article" date="2023" name="G3 (Bethesda)">
        <title>Whole genome assembly and annotation of the endangered Caribbean coral Acropora cervicornis.</title>
        <authorList>
            <person name="Selwyn J.D."/>
            <person name="Vollmer S.V."/>
        </authorList>
    </citation>
    <scope>NUCLEOTIDE SEQUENCE</scope>
    <source>
        <strain evidence="6">K2</strain>
    </source>
</reference>
<feature type="signal peptide" evidence="2">
    <location>
        <begin position="1"/>
        <end position="33"/>
    </location>
</feature>
<dbReference type="Gene3D" id="3.50.4.10">
    <property type="entry name" value="Hepatocyte Growth Factor"/>
    <property type="match status" value="1"/>
</dbReference>
<dbReference type="PANTHER" id="PTHR24543:SF291">
    <property type="entry name" value="SMOKE ALARM, ISOFORM D"/>
    <property type="match status" value="1"/>
</dbReference>
<evidence type="ECO:0000256" key="2">
    <source>
        <dbReference type="SAM" id="SignalP"/>
    </source>
</evidence>
<dbReference type="SUPFAM" id="SSF57196">
    <property type="entry name" value="EGF/Laminin"/>
    <property type="match status" value="1"/>
</dbReference>
<proteinExistence type="predicted"/>
<feature type="domain" description="Apple" evidence="5">
    <location>
        <begin position="33"/>
        <end position="114"/>
    </location>
</feature>
<feature type="domain" description="EGF-like" evidence="4">
    <location>
        <begin position="116"/>
        <end position="154"/>
    </location>
</feature>
<dbReference type="PROSITE" id="PS50022">
    <property type="entry name" value="FA58C_3"/>
    <property type="match status" value="1"/>
</dbReference>
<dbReference type="SMART" id="SM00181">
    <property type="entry name" value="EGF"/>
    <property type="match status" value="1"/>
</dbReference>
<evidence type="ECO:0000256" key="1">
    <source>
        <dbReference type="PROSITE-ProRule" id="PRU00076"/>
    </source>
</evidence>
<dbReference type="SUPFAM" id="SSF49785">
    <property type="entry name" value="Galactose-binding domain-like"/>
    <property type="match status" value="1"/>
</dbReference>
<dbReference type="Pfam" id="PF00024">
    <property type="entry name" value="PAN_1"/>
    <property type="match status" value="1"/>
</dbReference>
<dbReference type="PROSITE" id="PS00022">
    <property type="entry name" value="EGF_1"/>
    <property type="match status" value="1"/>
</dbReference>
<evidence type="ECO:0000259" key="5">
    <source>
        <dbReference type="PROSITE" id="PS50948"/>
    </source>
</evidence>
<dbReference type="EMBL" id="JARQWQ010000002">
    <property type="protein sequence ID" value="KAK2573826.1"/>
    <property type="molecule type" value="Genomic_DNA"/>
</dbReference>
<dbReference type="SMART" id="SM00473">
    <property type="entry name" value="PAN_AP"/>
    <property type="match status" value="1"/>
</dbReference>
<evidence type="ECO:0000259" key="3">
    <source>
        <dbReference type="PROSITE" id="PS50022"/>
    </source>
</evidence>
<dbReference type="Gene3D" id="2.60.120.260">
    <property type="entry name" value="Galactose-binding domain-like"/>
    <property type="match status" value="1"/>
</dbReference>